<dbReference type="EMBL" id="MLJW01001801">
    <property type="protein sequence ID" value="OIQ76681.1"/>
    <property type="molecule type" value="Genomic_DNA"/>
</dbReference>
<dbReference type="InterPro" id="IPR027417">
    <property type="entry name" value="P-loop_NTPase"/>
</dbReference>
<evidence type="ECO:0000256" key="1">
    <source>
        <dbReference type="ARBA" id="ARBA00022448"/>
    </source>
</evidence>
<dbReference type="InterPro" id="IPR039421">
    <property type="entry name" value="Type_1_exporter"/>
</dbReference>
<name>A0A1J5PYX8_9ZZZZ</name>
<gene>
    <name evidence="3" type="ORF">GALL_416280</name>
</gene>
<comment type="caution">
    <text evidence="3">The sequence shown here is derived from an EMBL/GenBank/DDBJ whole genome shotgun (WGS) entry which is preliminary data.</text>
</comment>
<dbReference type="Gene3D" id="3.40.50.300">
    <property type="entry name" value="P-loop containing nucleotide triphosphate hydrolases"/>
    <property type="match status" value="1"/>
</dbReference>
<reference evidence="3" key="1">
    <citation type="submission" date="2016-10" db="EMBL/GenBank/DDBJ databases">
        <title>Sequence of Gallionella enrichment culture.</title>
        <authorList>
            <person name="Poehlein A."/>
            <person name="Muehling M."/>
            <person name="Daniel R."/>
        </authorList>
    </citation>
    <scope>NUCLEOTIDE SEQUENCE</scope>
</reference>
<keyword evidence="3" id="KW-0067">ATP-binding</keyword>
<evidence type="ECO:0000313" key="3">
    <source>
        <dbReference type="EMBL" id="OIQ76681.1"/>
    </source>
</evidence>
<dbReference type="GO" id="GO:0090374">
    <property type="term" value="P:oligopeptide export from mitochondrion"/>
    <property type="evidence" value="ECO:0007669"/>
    <property type="project" value="TreeGrafter"/>
</dbReference>
<proteinExistence type="predicted"/>
<protein>
    <submittedName>
        <fullName evidence="3">Putative multidrug export ATP-binding/permease protein</fullName>
        <ecNumber evidence="3">3.6.3.-</ecNumber>
    </submittedName>
</protein>
<dbReference type="GO" id="GO:0015421">
    <property type="term" value="F:ABC-type oligopeptide transporter activity"/>
    <property type="evidence" value="ECO:0007669"/>
    <property type="project" value="TreeGrafter"/>
</dbReference>
<dbReference type="EC" id="3.6.3.-" evidence="3"/>
<sequence length="73" mass="8129">MQEALTRLSLGRTTLVIAHRLATVRDADKIVVMQQGLLVDQGRHEDLIARSGVYADLYNLQFRPAEQTHAAAD</sequence>
<keyword evidence="3" id="KW-0378">Hydrolase</keyword>
<accession>A0A1J5PYX8</accession>
<dbReference type="GO" id="GO:0005743">
    <property type="term" value="C:mitochondrial inner membrane"/>
    <property type="evidence" value="ECO:0007669"/>
    <property type="project" value="TreeGrafter"/>
</dbReference>
<dbReference type="GO" id="GO:0005524">
    <property type="term" value="F:ATP binding"/>
    <property type="evidence" value="ECO:0007669"/>
    <property type="project" value="UniProtKB-KW"/>
</dbReference>
<dbReference type="SUPFAM" id="SSF52540">
    <property type="entry name" value="P-loop containing nucleoside triphosphate hydrolases"/>
    <property type="match status" value="1"/>
</dbReference>
<keyword evidence="2" id="KW-0677">Repeat</keyword>
<evidence type="ECO:0000256" key="2">
    <source>
        <dbReference type="ARBA" id="ARBA00022737"/>
    </source>
</evidence>
<keyword evidence="3" id="KW-0547">Nucleotide-binding</keyword>
<dbReference type="PANTHER" id="PTHR43394">
    <property type="entry name" value="ATP-DEPENDENT PERMEASE MDL1, MITOCHONDRIAL"/>
    <property type="match status" value="1"/>
</dbReference>
<organism evidence="3">
    <name type="scientific">mine drainage metagenome</name>
    <dbReference type="NCBI Taxonomy" id="410659"/>
    <lineage>
        <taxon>unclassified sequences</taxon>
        <taxon>metagenomes</taxon>
        <taxon>ecological metagenomes</taxon>
    </lineage>
</organism>
<dbReference type="GO" id="GO:0016787">
    <property type="term" value="F:hydrolase activity"/>
    <property type="evidence" value="ECO:0007669"/>
    <property type="project" value="UniProtKB-KW"/>
</dbReference>
<keyword evidence="1" id="KW-0813">Transport</keyword>
<dbReference type="PANTHER" id="PTHR43394:SF11">
    <property type="entry name" value="ATP-BINDING CASSETTE TRANSPORTER"/>
    <property type="match status" value="1"/>
</dbReference>
<dbReference type="AlphaFoldDB" id="A0A1J5PYX8"/>